<evidence type="ECO:0000313" key="3">
    <source>
        <dbReference type="Proteomes" id="UP000193986"/>
    </source>
</evidence>
<dbReference type="AlphaFoldDB" id="A0A1Y2B007"/>
<gene>
    <name evidence="2" type="ORF">BCR39DRAFT_535738</name>
</gene>
<dbReference type="InParanoid" id="A0A1Y2B007"/>
<feature type="compositionally biased region" description="Basic and acidic residues" evidence="1">
    <location>
        <begin position="40"/>
        <end position="53"/>
    </location>
</feature>
<evidence type="ECO:0000313" key="2">
    <source>
        <dbReference type="EMBL" id="ORY28152.1"/>
    </source>
</evidence>
<name>A0A1Y2B007_9TREE</name>
<protein>
    <submittedName>
        <fullName evidence="2">Uncharacterized protein</fullName>
    </submittedName>
</protein>
<feature type="compositionally biased region" description="Gly residues" evidence="1">
    <location>
        <begin position="124"/>
        <end position="133"/>
    </location>
</feature>
<proteinExistence type="predicted"/>
<feature type="region of interest" description="Disordered" evidence="1">
    <location>
        <begin position="15"/>
        <end position="149"/>
    </location>
</feature>
<organism evidence="2 3">
    <name type="scientific">Naematelia encephala</name>
    <dbReference type="NCBI Taxonomy" id="71784"/>
    <lineage>
        <taxon>Eukaryota</taxon>
        <taxon>Fungi</taxon>
        <taxon>Dikarya</taxon>
        <taxon>Basidiomycota</taxon>
        <taxon>Agaricomycotina</taxon>
        <taxon>Tremellomycetes</taxon>
        <taxon>Tremellales</taxon>
        <taxon>Naemateliaceae</taxon>
        <taxon>Naematelia</taxon>
    </lineage>
</organism>
<keyword evidence="3" id="KW-1185">Reference proteome</keyword>
<evidence type="ECO:0000256" key="1">
    <source>
        <dbReference type="SAM" id="MobiDB-lite"/>
    </source>
</evidence>
<feature type="compositionally biased region" description="Polar residues" evidence="1">
    <location>
        <begin position="15"/>
        <end position="25"/>
    </location>
</feature>
<dbReference type="EMBL" id="MCFC01000033">
    <property type="protein sequence ID" value="ORY28152.1"/>
    <property type="molecule type" value="Genomic_DNA"/>
</dbReference>
<dbReference type="OrthoDB" id="2687798at2759"/>
<reference evidence="2 3" key="1">
    <citation type="submission" date="2016-07" db="EMBL/GenBank/DDBJ databases">
        <title>Pervasive Adenine N6-methylation of Active Genes in Fungi.</title>
        <authorList>
            <consortium name="DOE Joint Genome Institute"/>
            <person name="Mondo S.J."/>
            <person name="Dannebaum R.O."/>
            <person name="Kuo R.C."/>
            <person name="Labutti K."/>
            <person name="Haridas S."/>
            <person name="Kuo A."/>
            <person name="Salamov A."/>
            <person name="Ahrendt S.R."/>
            <person name="Lipzen A."/>
            <person name="Sullivan W."/>
            <person name="Andreopoulos W.B."/>
            <person name="Clum A."/>
            <person name="Lindquist E."/>
            <person name="Daum C."/>
            <person name="Ramamoorthy G.K."/>
            <person name="Gryganskyi A."/>
            <person name="Culley D."/>
            <person name="Magnuson J.K."/>
            <person name="James T.Y."/>
            <person name="O'Malley M.A."/>
            <person name="Stajich J.E."/>
            <person name="Spatafora J.W."/>
            <person name="Visel A."/>
            <person name="Grigoriev I.V."/>
        </authorList>
    </citation>
    <scope>NUCLEOTIDE SEQUENCE [LARGE SCALE GENOMIC DNA]</scope>
    <source>
        <strain evidence="2 3">68-887.2</strain>
    </source>
</reference>
<feature type="compositionally biased region" description="Basic and acidic residues" evidence="1">
    <location>
        <begin position="179"/>
        <end position="218"/>
    </location>
</feature>
<sequence>MYRLTLRQVTSQRLGIRTLSTTPSVLKSEPTKPVPTQGHATEKSQDSVHKDSDVQSASVRAGQDARSDSKKGSSSDSGAEEAPLDAARQGSSGGQSKQSPAQKEQADLGKSSKMQGSLKDQVGGQDGGEGVAYGGKEDAASPSIGGSVKQALGFDGLRKLRTEGKNFHTSARQLWPEAATHDPSPKDGTGAREPHEKGLKGDQNEHLKHSQPEQKDSGKGNAAAEPHLPSKQKTRAFSTSSLMRAATPPGGYSKALNPEPKETSGYDAPPEGLPSKLTSAYEESDPNAVQPAPDSWTPSSKVDFSSTAVDPPNATLAQQAKDGTLAERNGQPEPKFGETGNDEAWKHRK</sequence>
<feature type="region of interest" description="Disordered" evidence="1">
    <location>
        <begin position="164"/>
        <end position="349"/>
    </location>
</feature>
<accession>A0A1Y2B007</accession>
<dbReference type="Proteomes" id="UP000193986">
    <property type="component" value="Unassembled WGS sequence"/>
</dbReference>
<feature type="compositionally biased region" description="Polar residues" evidence="1">
    <location>
        <begin position="296"/>
        <end position="308"/>
    </location>
</feature>
<comment type="caution">
    <text evidence="2">The sequence shown here is derived from an EMBL/GenBank/DDBJ whole genome shotgun (WGS) entry which is preliminary data.</text>
</comment>
<feature type="compositionally biased region" description="Basic and acidic residues" evidence="1">
    <location>
        <begin position="63"/>
        <end position="73"/>
    </location>
</feature>